<evidence type="ECO:0000313" key="2">
    <source>
        <dbReference type="Proteomes" id="UP000321769"/>
    </source>
</evidence>
<protein>
    <recommendedName>
        <fullName evidence="3">Cache domain-containing protein</fullName>
    </recommendedName>
</protein>
<dbReference type="Proteomes" id="UP000321769">
    <property type="component" value="Unassembled WGS sequence"/>
</dbReference>
<dbReference type="Gene3D" id="3.30.450.20">
    <property type="entry name" value="PAS domain"/>
    <property type="match status" value="1"/>
</dbReference>
<comment type="caution">
    <text evidence="1">The sequence shown here is derived from an EMBL/GenBank/DDBJ whole genome shotgun (WGS) entry which is preliminary data.</text>
</comment>
<accession>A0A512HR22</accession>
<reference evidence="1 2" key="1">
    <citation type="submission" date="2019-07" db="EMBL/GenBank/DDBJ databases">
        <title>Whole genome shotgun sequence of Aeromicrobium flavum NBRC 107625.</title>
        <authorList>
            <person name="Hosoyama A."/>
            <person name="Uohara A."/>
            <person name="Ohji S."/>
            <person name="Ichikawa N."/>
        </authorList>
    </citation>
    <scope>NUCLEOTIDE SEQUENCE [LARGE SCALE GENOMIC DNA]</scope>
    <source>
        <strain evidence="1 2">NBRC 107625</strain>
    </source>
</reference>
<dbReference type="CDD" id="cd12913">
    <property type="entry name" value="PDC1_MCP_like"/>
    <property type="match status" value="1"/>
</dbReference>
<keyword evidence="2" id="KW-1185">Reference proteome</keyword>
<name>A0A512HR22_9ACTN</name>
<evidence type="ECO:0008006" key="3">
    <source>
        <dbReference type="Google" id="ProtNLM"/>
    </source>
</evidence>
<evidence type="ECO:0000313" key="1">
    <source>
        <dbReference type="EMBL" id="GEO87903.1"/>
    </source>
</evidence>
<dbReference type="OrthoDB" id="8687362at2"/>
<dbReference type="EMBL" id="BJZQ01000001">
    <property type="protein sequence ID" value="GEO87903.1"/>
    <property type="molecule type" value="Genomic_DNA"/>
</dbReference>
<sequence>MTAAIPATGDDLARDTSAALEPVFARLELLAERIRATHRPGAWSESDLMEAQSSILEQLTADPMQVGIGFVSAPGLVDGLDRYMLWWQQHDGRTSRLRLNFDRTSIDVYDYVEMEWFEFPAGGRTRATYGPYVDYSGSELYIVTVSVPVTIDGEFVGIVGADVLFEEVERRILAVLRHSAREAVVVTADRRVVAANSGRWVQGSRLPAIPADGSAVEGGTVLSSAELPLGNGWVLILTDVPRNGI</sequence>
<gene>
    <name evidence="1" type="ORF">AFL01nite_02300</name>
</gene>
<dbReference type="AlphaFoldDB" id="A0A512HR22"/>
<organism evidence="1 2">
    <name type="scientific">Aeromicrobium flavum</name>
    <dbReference type="NCBI Taxonomy" id="416568"/>
    <lineage>
        <taxon>Bacteria</taxon>
        <taxon>Bacillati</taxon>
        <taxon>Actinomycetota</taxon>
        <taxon>Actinomycetes</taxon>
        <taxon>Propionibacteriales</taxon>
        <taxon>Nocardioidaceae</taxon>
        <taxon>Aeromicrobium</taxon>
    </lineage>
</organism>
<proteinExistence type="predicted"/>
<dbReference type="RefSeq" id="WP_146825255.1">
    <property type="nucleotide sequence ID" value="NZ_BAAAYQ010000001.1"/>
</dbReference>
<dbReference type="Pfam" id="PF22673">
    <property type="entry name" value="MCP-like_PDC_1"/>
    <property type="match status" value="1"/>
</dbReference>